<sequence length="390" mass="41705">MAGTGRLHALDGVRGAAALVVVLYHASLIAQPFADDGTARLIWETATETPLKLGFAGTEAVQVFFVLSGLVITLPALRDGFSWPGYAVSRLVRLYLPVWAAILLAVLLVVVLPRDEAAVTADAWIVNANIVFPDWQLALREATLTPASYDTVNTLWSLRWELLFSVLLPAYVAIALLVRRWARSAAALCVLAMVVGRVFDEAPFDLDALVYLPTFFLGCLIAVRLDDIREWAGARRRPVFWAAATAASALVLIAAWWTRPFVPRSTPLGDALWGLAGAGAAGLILVAIGSPLASRALSSPPLRWLGEISFSLYLVHAPLLATLAFAWGDAHWMAVAAVGVPASLALAWAFFRVVERPAHRAARAAGSRAAAVFSRSSGDGRDASPAPTRA</sequence>
<name>A0ABP9AGV2_9MICO</name>
<dbReference type="PANTHER" id="PTHR23028:SF131">
    <property type="entry name" value="BLR2367 PROTEIN"/>
    <property type="match status" value="1"/>
</dbReference>
<feature type="transmembrane region" description="Helical" evidence="1">
    <location>
        <begin position="304"/>
        <end position="326"/>
    </location>
</feature>
<feature type="domain" description="Acyltransferase 3" evidence="2">
    <location>
        <begin position="8"/>
        <end position="351"/>
    </location>
</feature>
<keyword evidence="3" id="KW-0012">Acyltransferase</keyword>
<accession>A0ABP9AGV2</accession>
<keyword evidence="3" id="KW-0808">Transferase</keyword>
<reference evidence="4" key="1">
    <citation type="journal article" date="2019" name="Int. J. Syst. Evol. Microbiol.">
        <title>The Global Catalogue of Microorganisms (GCM) 10K type strain sequencing project: providing services to taxonomists for standard genome sequencing and annotation.</title>
        <authorList>
            <consortium name="The Broad Institute Genomics Platform"/>
            <consortium name="The Broad Institute Genome Sequencing Center for Infectious Disease"/>
            <person name="Wu L."/>
            <person name="Ma J."/>
        </authorList>
    </citation>
    <scope>NUCLEOTIDE SEQUENCE [LARGE SCALE GENOMIC DNA]</scope>
    <source>
        <strain evidence="4">JCM 18537</strain>
    </source>
</reference>
<proteinExistence type="predicted"/>
<feature type="transmembrane region" description="Helical" evidence="1">
    <location>
        <begin position="94"/>
        <end position="112"/>
    </location>
</feature>
<evidence type="ECO:0000313" key="4">
    <source>
        <dbReference type="Proteomes" id="UP001501645"/>
    </source>
</evidence>
<feature type="transmembrane region" description="Helical" evidence="1">
    <location>
        <begin position="238"/>
        <end position="259"/>
    </location>
</feature>
<feature type="transmembrane region" description="Helical" evidence="1">
    <location>
        <begin position="271"/>
        <end position="292"/>
    </location>
</feature>
<dbReference type="PANTHER" id="PTHR23028">
    <property type="entry name" value="ACETYLTRANSFERASE"/>
    <property type="match status" value="1"/>
</dbReference>
<feature type="transmembrane region" description="Helical" evidence="1">
    <location>
        <begin position="185"/>
        <end position="202"/>
    </location>
</feature>
<feature type="transmembrane region" description="Helical" evidence="1">
    <location>
        <begin position="208"/>
        <end position="226"/>
    </location>
</feature>
<keyword evidence="4" id="KW-1185">Reference proteome</keyword>
<evidence type="ECO:0000313" key="3">
    <source>
        <dbReference type="EMBL" id="GAA4780315.1"/>
    </source>
</evidence>
<feature type="transmembrane region" description="Helical" evidence="1">
    <location>
        <begin position="158"/>
        <end position="178"/>
    </location>
</feature>
<protein>
    <submittedName>
        <fullName evidence="3">Acyltransferase</fullName>
    </submittedName>
</protein>
<feature type="transmembrane region" description="Helical" evidence="1">
    <location>
        <begin position="12"/>
        <end position="33"/>
    </location>
</feature>
<feature type="transmembrane region" description="Helical" evidence="1">
    <location>
        <begin position="53"/>
        <end position="74"/>
    </location>
</feature>
<keyword evidence="1" id="KW-0472">Membrane</keyword>
<dbReference type="EMBL" id="BAABKO010000005">
    <property type="protein sequence ID" value="GAA4780315.1"/>
    <property type="molecule type" value="Genomic_DNA"/>
</dbReference>
<keyword evidence="1" id="KW-1133">Transmembrane helix</keyword>
<gene>
    <name evidence="3" type="ORF">GCM10023351_26670</name>
</gene>
<keyword evidence="1" id="KW-0812">Transmembrane</keyword>
<dbReference type="InterPro" id="IPR002656">
    <property type="entry name" value="Acyl_transf_3_dom"/>
</dbReference>
<organism evidence="3 4">
    <name type="scientific">Microbacterium gilvum</name>
    <dbReference type="NCBI Taxonomy" id="1336204"/>
    <lineage>
        <taxon>Bacteria</taxon>
        <taxon>Bacillati</taxon>
        <taxon>Actinomycetota</taxon>
        <taxon>Actinomycetes</taxon>
        <taxon>Micrococcales</taxon>
        <taxon>Microbacteriaceae</taxon>
        <taxon>Microbacterium</taxon>
    </lineage>
</organism>
<dbReference type="InterPro" id="IPR050879">
    <property type="entry name" value="Acyltransferase_3"/>
</dbReference>
<evidence type="ECO:0000259" key="2">
    <source>
        <dbReference type="Pfam" id="PF01757"/>
    </source>
</evidence>
<dbReference type="Proteomes" id="UP001501645">
    <property type="component" value="Unassembled WGS sequence"/>
</dbReference>
<dbReference type="Pfam" id="PF01757">
    <property type="entry name" value="Acyl_transf_3"/>
    <property type="match status" value="1"/>
</dbReference>
<feature type="transmembrane region" description="Helical" evidence="1">
    <location>
        <begin position="332"/>
        <end position="351"/>
    </location>
</feature>
<dbReference type="GO" id="GO:0016746">
    <property type="term" value="F:acyltransferase activity"/>
    <property type="evidence" value="ECO:0007669"/>
    <property type="project" value="UniProtKB-KW"/>
</dbReference>
<comment type="caution">
    <text evidence="3">The sequence shown here is derived from an EMBL/GenBank/DDBJ whole genome shotgun (WGS) entry which is preliminary data.</text>
</comment>
<dbReference type="RefSeq" id="WP_345440005.1">
    <property type="nucleotide sequence ID" value="NZ_BAABKO010000005.1"/>
</dbReference>
<evidence type="ECO:0000256" key="1">
    <source>
        <dbReference type="SAM" id="Phobius"/>
    </source>
</evidence>